<proteinExistence type="inferred from homology"/>
<dbReference type="RefSeq" id="WP_167128282.1">
    <property type="nucleotide sequence ID" value="NZ_JAAQQR010000007.1"/>
</dbReference>
<dbReference type="PANTHER" id="PTHR11358">
    <property type="entry name" value="ARGINASE/AGMATINASE"/>
    <property type="match status" value="1"/>
</dbReference>
<dbReference type="PANTHER" id="PTHR11358:SF26">
    <property type="entry name" value="GUANIDINO ACID HYDROLASE, MITOCHONDRIAL"/>
    <property type="match status" value="1"/>
</dbReference>
<dbReference type="Pfam" id="PF00491">
    <property type="entry name" value="Arginase"/>
    <property type="match status" value="1"/>
</dbReference>
<dbReference type="PROSITE" id="PS01053">
    <property type="entry name" value="ARGINASE_1"/>
    <property type="match status" value="1"/>
</dbReference>
<comment type="caution">
    <text evidence="5">The sequence shown here is derived from an EMBL/GenBank/DDBJ whole genome shotgun (WGS) entry which is preliminary data.</text>
</comment>
<gene>
    <name evidence="5" type="ORF">HBF26_15155</name>
</gene>
<keyword evidence="3 4" id="KW-0378">Hydrolase</keyword>
<evidence type="ECO:0000256" key="4">
    <source>
        <dbReference type="RuleBase" id="RU003684"/>
    </source>
</evidence>
<evidence type="ECO:0000256" key="2">
    <source>
        <dbReference type="ARBA" id="ARBA00022723"/>
    </source>
</evidence>
<dbReference type="SUPFAM" id="SSF52768">
    <property type="entry name" value="Arginase/deacetylase"/>
    <property type="match status" value="1"/>
</dbReference>
<keyword evidence="6" id="KW-1185">Reference proteome</keyword>
<name>A0ABX0Q8Q9_9GAMM</name>
<dbReference type="InterPro" id="IPR020855">
    <property type="entry name" value="Ureohydrolase_Mn_BS"/>
</dbReference>
<organism evidence="5 6">
    <name type="scientific">Luteibacter jiangsuensis</name>
    <dbReference type="NCBI Taxonomy" id="637577"/>
    <lineage>
        <taxon>Bacteria</taxon>
        <taxon>Pseudomonadati</taxon>
        <taxon>Pseudomonadota</taxon>
        <taxon>Gammaproteobacteria</taxon>
        <taxon>Lysobacterales</taxon>
        <taxon>Rhodanobacteraceae</taxon>
        <taxon>Luteibacter</taxon>
    </lineage>
</organism>
<protein>
    <recommendedName>
        <fullName evidence="7">Agmatinase</fullName>
    </recommendedName>
</protein>
<evidence type="ECO:0000256" key="3">
    <source>
        <dbReference type="ARBA" id="ARBA00022801"/>
    </source>
</evidence>
<evidence type="ECO:0000256" key="1">
    <source>
        <dbReference type="ARBA" id="ARBA00009227"/>
    </source>
</evidence>
<dbReference type="PIRSF" id="PIRSF036979">
    <property type="entry name" value="Arginase"/>
    <property type="match status" value="1"/>
</dbReference>
<comment type="similarity">
    <text evidence="1">Belongs to the arginase family. Agmatinase subfamily.</text>
</comment>
<dbReference type="InterPro" id="IPR006035">
    <property type="entry name" value="Ureohydrolase"/>
</dbReference>
<keyword evidence="2" id="KW-0479">Metal-binding</keyword>
<dbReference type="Gene3D" id="3.40.800.10">
    <property type="entry name" value="Ureohydrolase domain"/>
    <property type="match status" value="1"/>
</dbReference>
<evidence type="ECO:0000313" key="5">
    <source>
        <dbReference type="EMBL" id="NID06231.1"/>
    </source>
</evidence>
<reference evidence="5 6" key="1">
    <citation type="journal article" date="2011" name="Curr. Microbiol.">
        <title>Luteibacter jiangsuensis sp. nov.: a methamidophos-degrading bacterium isolated from a methamidophos-manufacturing factory.</title>
        <authorList>
            <person name="Wang L."/>
            <person name="Wang G.L."/>
            <person name="Li S.P."/>
            <person name="Jiang J.D."/>
        </authorList>
    </citation>
    <scope>NUCLEOTIDE SEQUENCE [LARGE SCALE GENOMIC DNA]</scope>
    <source>
        <strain evidence="5 6">CGMCC 1.10133</strain>
    </source>
</reference>
<evidence type="ECO:0008006" key="7">
    <source>
        <dbReference type="Google" id="ProtNLM"/>
    </source>
</evidence>
<dbReference type="PROSITE" id="PS51409">
    <property type="entry name" value="ARGINASE_2"/>
    <property type="match status" value="1"/>
</dbReference>
<evidence type="ECO:0000313" key="6">
    <source>
        <dbReference type="Proteomes" id="UP001429601"/>
    </source>
</evidence>
<dbReference type="Proteomes" id="UP001429601">
    <property type="component" value="Unassembled WGS sequence"/>
</dbReference>
<sequence>MTDHGLFGWPRGEITSLVPGDVGVIGVPSDFGNAYVSGTRAGPEAIRRSSASMPLQDVAGHDLGDVDVFDGADWPEIVERTGERVRRIAGQGAMPLVLGGDHAVSYAAVSALDRVGTFDIVWFDAHTDFCPWHGADWHNHKQVLRRIASLPHVGRLLVVGHRGITYFDESLQWPALEVVRSASPGHAPSIPSPWLEGERPIYVSIDIDVLDPCIAPGTGHPVPGGLSLDTLCNMVRTVARRRHIVGADVMEVNPLLDHEAMTSRAAAEVLSVLVRARLPHSLPATDGALA</sequence>
<dbReference type="EMBL" id="JAAQQR010000007">
    <property type="protein sequence ID" value="NID06231.1"/>
    <property type="molecule type" value="Genomic_DNA"/>
</dbReference>
<accession>A0ABX0Q8Q9</accession>
<dbReference type="InterPro" id="IPR023696">
    <property type="entry name" value="Ureohydrolase_dom_sf"/>
</dbReference>